<feature type="zinc finger region" description="C3H1-type" evidence="18">
    <location>
        <begin position="118"/>
        <end position="143"/>
    </location>
</feature>
<evidence type="ECO:0000256" key="11">
    <source>
        <dbReference type="ARBA" id="ARBA00023002"/>
    </source>
</evidence>
<comment type="similarity">
    <text evidence="19">Belongs to the dus family. Dus3 subfamily.</text>
</comment>
<evidence type="ECO:0000256" key="12">
    <source>
        <dbReference type="ARBA" id="ARBA00023027"/>
    </source>
</evidence>
<keyword evidence="4" id="KW-0507">mRNA processing</keyword>
<dbReference type="PANTHER" id="PTHR45846">
    <property type="entry name" value="TRNA-DIHYDROURIDINE(47) SYNTHASE [NAD(P)(+)]-LIKE"/>
    <property type="match status" value="1"/>
</dbReference>
<keyword evidence="9 18" id="KW-0862">Zinc</keyword>
<gene>
    <name evidence="22" type="ORF">ABEB36_012998</name>
</gene>
<dbReference type="EC" id="1.3.1.-" evidence="19"/>
<evidence type="ECO:0000256" key="10">
    <source>
        <dbReference type="ARBA" id="ARBA00022857"/>
    </source>
</evidence>
<comment type="catalytic activity">
    <reaction evidence="15">
        <text>a 5,6-dihydrouridine in mRNA + NAD(+) = a uridine in mRNA + NADH + H(+)</text>
        <dbReference type="Rhea" id="RHEA:69851"/>
        <dbReference type="Rhea" id="RHEA-COMP:14658"/>
        <dbReference type="Rhea" id="RHEA-COMP:17789"/>
        <dbReference type="ChEBI" id="CHEBI:15378"/>
        <dbReference type="ChEBI" id="CHEBI:57540"/>
        <dbReference type="ChEBI" id="CHEBI:57945"/>
        <dbReference type="ChEBI" id="CHEBI:65315"/>
        <dbReference type="ChEBI" id="CHEBI:74443"/>
    </reaction>
    <physiologicalReaction direction="right-to-left" evidence="15">
        <dbReference type="Rhea" id="RHEA:69853"/>
    </physiologicalReaction>
</comment>
<dbReference type="InterPro" id="IPR000571">
    <property type="entry name" value="Znf_CCCH"/>
</dbReference>
<proteinExistence type="inferred from homology"/>
<dbReference type="Proteomes" id="UP001566132">
    <property type="component" value="Unassembled WGS sequence"/>
</dbReference>
<keyword evidence="5 19" id="KW-0819">tRNA processing</keyword>
<comment type="cofactor">
    <cofactor evidence="1 19">
        <name>FMN</name>
        <dbReference type="ChEBI" id="CHEBI:58210"/>
    </cofactor>
</comment>
<evidence type="ECO:0000313" key="22">
    <source>
        <dbReference type="EMBL" id="KAL1490277.1"/>
    </source>
</evidence>
<evidence type="ECO:0000256" key="17">
    <source>
        <dbReference type="ARBA" id="ARBA00049513"/>
    </source>
</evidence>
<dbReference type="GO" id="GO:0008270">
    <property type="term" value="F:zinc ion binding"/>
    <property type="evidence" value="ECO:0007669"/>
    <property type="project" value="UniProtKB-KW"/>
</dbReference>
<sequence>MTDLGVCKIKSEYILPEQNREPNLDHVSDKDKATLDDNRQSETEPKTKRQRFNENKKLKGQNKNRGPTCVLDRTKELCESLVHVEDGEELPVCSRKNCQNSHDIQEYLQKKNPNIGSICYNFLTSGKCFRGLSCRFGECHISDSGRNIVDKDKYEQYTSKGPYIKNLFDKELQWSLRKKTYDFNLAEKLVDSFGKKIEQKKTYGTVTDEDIIKLKQQEKRTIDWSNKLYLGPLTTVGNLPFRRICKEFGADITCGEMAMCSSLLQGMPQEWALIKRHHTEDIFGVQLCANNPYLLTKCGLLLDKQCDIDFVDVNLGCPIDWVFKKGAGTGLLLRPKVLESCLKNLSDIISVPLTVKSRTGVYKDENIAHDLAPKFRDWGVSLITIHGRSREQRYTKSADWSYIEKVAQNAAPAPVFGCGDILSFEDYKLFREQAPNIAGVMLGRGALIKPWIFKEIKEQKLWDISSNERMDIIKTYVNYGLEHWGSDTKGVENTRRFLLEWMSFLYRYIPVGLLEDPPQKINERPPYFRGRDDLETLMSSPAAADWIRITEMLLGKVPDGFKFIPKHKANSYQ</sequence>
<dbReference type="PROSITE" id="PS50103">
    <property type="entry name" value="ZF_C3H1"/>
    <property type="match status" value="1"/>
</dbReference>
<evidence type="ECO:0000256" key="1">
    <source>
        <dbReference type="ARBA" id="ARBA00001917"/>
    </source>
</evidence>
<evidence type="ECO:0000256" key="14">
    <source>
        <dbReference type="ARBA" id="ARBA00048266"/>
    </source>
</evidence>
<evidence type="ECO:0000259" key="21">
    <source>
        <dbReference type="PROSITE" id="PS50103"/>
    </source>
</evidence>
<evidence type="ECO:0000313" key="23">
    <source>
        <dbReference type="Proteomes" id="UP001566132"/>
    </source>
</evidence>
<feature type="region of interest" description="Disordered" evidence="20">
    <location>
        <begin position="17"/>
        <end position="67"/>
    </location>
</feature>
<feature type="compositionally biased region" description="Basic and acidic residues" evidence="20">
    <location>
        <begin position="18"/>
        <end position="57"/>
    </location>
</feature>
<dbReference type="Pfam" id="PF01207">
    <property type="entry name" value="Dus"/>
    <property type="match status" value="1"/>
</dbReference>
<evidence type="ECO:0000256" key="2">
    <source>
        <dbReference type="ARBA" id="ARBA00022630"/>
    </source>
</evidence>
<comment type="function">
    <text evidence="13">Catalyzes the synthesis of dihydrouridine, a modified base, in various RNAs, such as tRNAs, mRNAs and some long non-coding RNAs (lncRNAs). Mainly modifies the uridine in position 47 (U47) in the D-loop of most cytoplasmic tRNAs. Also able to mediate the formation of dihydrouridine in some mRNAs, thereby regulating their translation.</text>
</comment>
<keyword evidence="10" id="KW-0521">NADP</keyword>
<protein>
    <recommendedName>
        <fullName evidence="19">tRNA-dihydrouridine(47) synthase [NAD(P)(+)]</fullName>
        <ecNumber evidence="19">1.3.1.-</ecNumber>
    </recommendedName>
    <alternativeName>
        <fullName evidence="19">tRNA-dihydrouridine synthase 3</fullName>
    </alternativeName>
</protein>
<dbReference type="Gene3D" id="3.20.20.70">
    <property type="entry name" value="Aldolase class I"/>
    <property type="match status" value="1"/>
</dbReference>
<evidence type="ECO:0000256" key="4">
    <source>
        <dbReference type="ARBA" id="ARBA00022664"/>
    </source>
</evidence>
<dbReference type="SUPFAM" id="SSF51395">
    <property type="entry name" value="FMN-linked oxidoreductases"/>
    <property type="match status" value="1"/>
</dbReference>
<evidence type="ECO:0000256" key="7">
    <source>
        <dbReference type="ARBA" id="ARBA00022737"/>
    </source>
</evidence>
<evidence type="ECO:0000256" key="13">
    <source>
        <dbReference type="ARBA" id="ARBA00045365"/>
    </source>
</evidence>
<dbReference type="InterPro" id="IPR013785">
    <property type="entry name" value="Aldolase_TIM"/>
</dbReference>
<keyword evidence="6 18" id="KW-0479">Metal-binding</keyword>
<dbReference type="CDD" id="cd02801">
    <property type="entry name" value="DUS_like_FMN"/>
    <property type="match status" value="1"/>
</dbReference>
<evidence type="ECO:0000256" key="8">
    <source>
        <dbReference type="ARBA" id="ARBA00022771"/>
    </source>
</evidence>
<dbReference type="FunFam" id="3.20.20.70:FF:000067">
    <property type="entry name" value="tRNA-dihydrouridine(47) synthase [NAD(P)(+)]"/>
    <property type="match status" value="1"/>
</dbReference>
<comment type="catalytic activity">
    <reaction evidence="17">
        <text>5,6-dihydrouridine(47) in tRNA + NADP(+) = uridine(47) in tRNA + NADPH + H(+)</text>
        <dbReference type="Rhea" id="RHEA:53360"/>
        <dbReference type="Rhea" id="RHEA-COMP:13539"/>
        <dbReference type="Rhea" id="RHEA-COMP:13540"/>
        <dbReference type="ChEBI" id="CHEBI:15378"/>
        <dbReference type="ChEBI" id="CHEBI:57783"/>
        <dbReference type="ChEBI" id="CHEBI:58349"/>
        <dbReference type="ChEBI" id="CHEBI:65315"/>
        <dbReference type="ChEBI" id="CHEBI:74443"/>
        <dbReference type="EC" id="1.3.1.89"/>
    </reaction>
    <physiologicalReaction direction="right-to-left" evidence="17">
        <dbReference type="Rhea" id="RHEA:53362"/>
    </physiologicalReaction>
</comment>
<dbReference type="AlphaFoldDB" id="A0ABD1E8K1"/>
<keyword evidence="3 19" id="KW-0288">FMN</keyword>
<evidence type="ECO:0000256" key="9">
    <source>
        <dbReference type="ARBA" id="ARBA00022833"/>
    </source>
</evidence>
<evidence type="ECO:0000256" key="15">
    <source>
        <dbReference type="ARBA" id="ARBA00048342"/>
    </source>
</evidence>
<reference evidence="22 23" key="1">
    <citation type="submission" date="2024-05" db="EMBL/GenBank/DDBJ databases">
        <title>Genetic variation in Jamaican populations of the coffee berry borer (Hypothenemus hampei).</title>
        <authorList>
            <person name="Errbii M."/>
            <person name="Myrie A."/>
        </authorList>
    </citation>
    <scope>NUCLEOTIDE SEQUENCE [LARGE SCALE GENOMIC DNA]</scope>
    <source>
        <strain evidence="22">JA-Hopewell-2020-01-JO</strain>
        <tissue evidence="22">Whole body</tissue>
    </source>
</reference>
<comment type="caution">
    <text evidence="22">The sequence shown here is derived from an EMBL/GenBank/DDBJ whole genome shotgun (WGS) entry which is preliminary data.</text>
</comment>
<evidence type="ECO:0000256" key="19">
    <source>
        <dbReference type="RuleBase" id="RU291113"/>
    </source>
</evidence>
<keyword evidence="2 19" id="KW-0285">Flavoprotein</keyword>
<feature type="domain" description="C3H1-type" evidence="21">
    <location>
        <begin position="118"/>
        <end position="143"/>
    </location>
</feature>
<keyword evidence="23" id="KW-1185">Reference proteome</keyword>
<keyword evidence="12" id="KW-0520">NAD</keyword>
<dbReference type="InterPro" id="IPR035587">
    <property type="entry name" value="DUS-like_FMN-bd"/>
</dbReference>
<dbReference type="PANTHER" id="PTHR45846:SF1">
    <property type="entry name" value="TRNA-DIHYDROURIDINE(47) SYNTHASE [NAD(P)(+)]-LIKE"/>
    <property type="match status" value="1"/>
</dbReference>
<evidence type="ECO:0000256" key="6">
    <source>
        <dbReference type="ARBA" id="ARBA00022723"/>
    </source>
</evidence>
<evidence type="ECO:0000256" key="20">
    <source>
        <dbReference type="SAM" id="MobiDB-lite"/>
    </source>
</evidence>
<keyword evidence="7" id="KW-0677">Repeat</keyword>
<evidence type="ECO:0000256" key="16">
    <source>
        <dbReference type="ARBA" id="ARBA00049447"/>
    </source>
</evidence>
<accession>A0ABD1E8K1</accession>
<dbReference type="GO" id="GO:0006397">
    <property type="term" value="P:mRNA processing"/>
    <property type="evidence" value="ECO:0007669"/>
    <property type="project" value="UniProtKB-KW"/>
</dbReference>
<dbReference type="GO" id="GO:0102265">
    <property type="term" value="F:tRNA-dihydrouridine47 synthase activity"/>
    <property type="evidence" value="ECO:0007669"/>
    <property type="project" value="UniProtKB-EC"/>
</dbReference>
<evidence type="ECO:0000256" key="18">
    <source>
        <dbReference type="PROSITE-ProRule" id="PRU00723"/>
    </source>
</evidence>
<keyword evidence="8 18" id="KW-0863">Zinc-finger</keyword>
<evidence type="ECO:0000256" key="5">
    <source>
        <dbReference type="ARBA" id="ARBA00022694"/>
    </source>
</evidence>
<dbReference type="EMBL" id="JBDJPC010000010">
    <property type="protein sequence ID" value="KAL1490277.1"/>
    <property type="molecule type" value="Genomic_DNA"/>
</dbReference>
<organism evidence="22 23">
    <name type="scientific">Hypothenemus hampei</name>
    <name type="common">Coffee berry borer</name>
    <dbReference type="NCBI Taxonomy" id="57062"/>
    <lineage>
        <taxon>Eukaryota</taxon>
        <taxon>Metazoa</taxon>
        <taxon>Ecdysozoa</taxon>
        <taxon>Arthropoda</taxon>
        <taxon>Hexapoda</taxon>
        <taxon>Insecta</taxon>
        <taxon>Pterygota</taxon>
        <taxon>Neoptera</taxon>
        <taxon>Endopterygota</taxon>
        <taxon>Coleoptera</taxon>
        <taxon>Polyphaga</taxon>
        <taxon>Cucujiformia</taxon>
        <taxon>Curculionidae</taxon>
        <taxon>Scolytinae</taxon>
        <taxon>Hypothenemus</taxon>
    </lineage>
</organism>
<comment type="catalytic activity">
    <reaction evidence="16">
        <text>a 5,6-dihydrouridine in mRNA + NADP(+) = a uridine in mRNA + NADPH + H(+)</text>
        <dbReference type="Rhea" id="RHEA:69855"/>
        <dbReference type="Rhea" id="RHEA-COMP:14658"/>
        <dbReference type="Rhea" id="RHEA-COMP:17789"/>
        <dbReference type="ChEBI" id="CHEBI:15378"/>
        <dbReference type="ChEBI" id="CHEBI:57783"/>
        <dbReference type="ChEBI" id="CHEBI:58349"/>
        <dbReference type="ChEBI" id="CHEBI:65315"/>
        <dbReference type="ChEBI" id="CHEBI:74443"/>
    </reaction>
    <physiologicalReaction direction="right-to-left" evidence="16">
        <dbReference type="Rhea" id="RHEA:69857"/>
    </physiologicalReaction>
</comment>
<dbReference type="GO" id="GO:0050660">
    <property type="term" value="F:flavin adenine dinucleotide binding"/>
    <property type="evidence" value="ECO:0007669"/>
    <property type="project" value="UniProtKB-UniRule"/>
</dbReference>
<evidence type="ECO:0000256" key="3">
    <source>
        <dbReference type="ARBA" id="ARBA00022643"/>
    </source>
</evidence>
<name>A0ABD1E8K1_HYPHA</name>
<comment type="catalytic activity">
    <reaction evidence="14">
        <text>5,6-dihydrouridine(47) in tRNA + NAD(+) = uridine(47) in tRNA + NADH + H(+)</text>
        <dbReference type="Rhea" id="RHEA:53364"/>
        <dbReference type="Rhea" id="RHEA-COMP:13539"/>
        <dbReference type="Rhea" id="RHEA-COMP:13540"/>
        <dbReference type="ChEBI" id="CHEBI:15378"/>
        <dbReference type="ChEBI" id="CHEBI:57540"/>
        <dbReference type="ChEBI" id="CHEBI:57945"/>
        <dbReference type="ChEBI" id="CHEBI:65315"/>
        <dbReference type="ChEBI" id="CHEBI:74443"/>
        <dbReference type="EC" id="1.3.1.89"/>
    </reaction>
    <physiologicalReaction direction="right-to-left" evidence="14">
        <dbReference type="Rhea" id="RHEA:53366"/>
    </physiologicalReaction>
</comment>
<keyword evidence="11 19" id="KW-0560">Oxidoreductase</keyword>